<keyword evidence="4" id="KW-1185">Reference proteome</keyword>
<evidence type="ECO:0000256" key="2">
    <source>
        <dbReference type="SAM" id="Phobius"/>
    </source>
</evidence>
<protein>
    <submittedName>
        <fullName evidence="3">Uncharacterized protein</fullName>
    </submittedName>
</protein>
<name>A0AAN6WPX5_9PEZI</name>
<gene>
    <name evidence="3" type="ORF">QBC35DRAFT_534289</name>
</gene>
<evidence type="ECO:0000313" key="4">
    <source>
        <dbReference type="Proteomes" id="UP001302126"/>
    </source>
</evidence>
<feature type="transmembrane region" description="Helical" evidence="2">
    <location>
        <begin position="969"/>
        <end position="991"/>
    </location>
</feature>
<feature type="region of interest" description="Disordered" evidence="1">
    <location>
        <begin position="567"/>
        <end position="595"/>
    </location>
</feature>
<keyword evidence="2" id="KW-0472">Membrane</keyword>
<feature type="compositionally biased region" description="Polar residues" evidence="1">
    <location>
        <begin position="581"/>
        <end position="595"/>
    </location>
</feature>
<feature type="compositionally biased region" description="Low complexity" evidence="1">
    <location>
        <begin position="664"/>
        <end position="703"/>
    </location>
</feature>
<reference evidence="3" key="2">
    <citation type="submission" date="2023-05" db="EMBL/GenBank/DDBJ databases">
        <authorList>
            <consortium name="Lawrence Berkeley National Laboratory"/>
            <person name="Steindorff A."/>
            <person name="Hensen N."/>
            <person name="Bonometti L."/>
            <person name="Westerberg I."/>
            <person name="Brannstrom I.O."/>
            <person name="Guillou S."/>
            <person name="Cros-Aarteil S."/>
            <person name="Calhoun S."/>
            <person name="Haridas S."/>
            <person name="Kuo A."/>
            <person name="Mondo S."/>
            <person name="Pangilinan J."/>
            <person name="Riley R."/>
            <person name="Labutti K."/>
            <person name="Andreopoulos B."/>
            <person name="Lipzen A."/>
            <person name="Chen C."/>
            <person name="Yanf M."/>
            <person name="Daum C."/>
            <person name="Ng V."/>
            <person name="Clum A."/>
            <person name="Ohm R."/>
            <person name="Martin F."/>
            <person name="Silar P."/>
            <person name="Natvig D."/>
            <person name="Lalanne C."/>
            <person name="Gautier V."/>
            <person name="Ament-Velasquez S.L."/>
            <person name="Kruys A."/>
            <person name="Hutchinson M.I."/>
            <person name="Powell A.J."/>
            <person name="Barry K."/>
            <person name="Miller A.N."/>
            <person name="Grigoriev I.V."/>
            <person name="Debuchy R."/>
            <person name="Gladieux P."/>
            <person name="Thoren M.H."/>
            <person name="Johannesson H."/>
        </authorList>
    </citation>
    <scope>NUCLEOTIDE SEQUENCE</scope>
    <source>
        <strain evidence="3">PSN309</strain>
    </source>
</reference>
<keyword evidence="2" id="KW-1133">Transmembrane helix</keyword>
<feature type="region of interest" description="Disordered" evidence="1">
    <location>
        <begin position="59"/>
        <end position="91"/>
    </location>
</feature>
<reference evidence="3" key="1">
    <citation type="journal article" date="2023" name="Mol. Phylogenet. Evol.">
        <title>Genome-scale phylogeny and comparative genomics of the fungal order Sordariales.</title>
        <authorList>
            <person name="Hensen N."/>
            <person name="Bonometti L."/>
            <person name="Westerberg I."/>
            <person name="Brannstrom I.O."/>
            <person name="Guillou S."/>
            <person name="Cros-Aarteil S."/>
            <person name="Calhoun S."/>
            <person name="Haridas S."/>
            <person name="Kuo A."/>
            <person name="Mondo S."/>
            <person name="Pangilinan J."/>
            <person name="Riley R."/>
            <person name="LaButti K."/>
            <person name="Andreopoulos B."/>
            <person name="Lipzen A."/>
            <person name="Chen C."/>
            <person name="Yan M."/>
            <person name="Daum C."/>
            <person name="Ng V."/>
            <person name="Clum A."/>
            <person name="Steindorff A."/>
            <person name="Ohm R.A."/>
            <person name="Martin F."/>
            <person name="Silar P."/>
            <person name="Natvig D.O."/>
            <person name="Lalanne C."/>
            <person name="Gautier V."/>
            <person name="Ament-Velasquez S.L."/>
            <person name="Kruys A."/>
            <person name="Hutchinson M.I."/>
            <person name="Powell A.J."/>
            <person name="Barry K."/>
            <person name="Miller A.N."/>
            <person name="Grigoriev I.V."/>
            <person name="Debuchy R."/>
            <person name="Gladieux P."/>
            <person name="Hiltunen Thoren M."/>
            <person name="Johannesson H."/>
        </authorList>
    </citation>
    <scope>NUCLEOTIDE SEQUENCE</scope>
    <source>
        <strain evidence="3">PSN309</strain>
    </source>
</reference>
<comment type="caution">
    <text evidence="3">The sequence shown here is derived from an EMBL/GenBank/DDBJ whole genome shotgun (WGS) entry which is preliminary data.</text>
</comment>
<keyword evidence="2" id="KW-0812">Transmembrane</keyword>
<sequence>MDVQCPYPGGLLRNMARRTRFHQLRRPAPSIFSWGMGSNTTEIRLRSYSSSVFLNSVPKSGSDDDEWDGGAPERKARNKRQPQPTMKSRSRVDVEKWSGFTVEEVFDFNDAEAKLAGIVVRKPDAIEELEPAETMGAGQSLDENQTEVFCDLDCIHCNRRPSYVKDLLVESRQKLQAVWKTLNNMVREGIRPGDLEEAIRMFEESHERNVIKLIHRSSKASFTVMNRLIKRVSELEIKMSFDIEEINTCSTEDDSLVRQLQRHPYTAIVIEEPDGTLYTMNYEGLFINSLPEDEAGVIFADQEAECSHIPRSDHELSDSDFSDLESIMSETPSLASSQSSMPLNVSLGAIQEVKTLLLDSERLQPMYDVALSKVGPDRFQNNFRRLLIRYGRALNQEATNPLQVQAALFICSAALRISVGIKNTLIRNELSESTLETGRDDIQLEMGETRLQMLNYFTQTGYTTKQTSATDSVKEQSVTSEEEKRFWDGQLEILYDPEEPSSDDESVQDPEDSPALHMIDNLKEFMLSSAAFTNLCTALGEWLQVNETQVQNESTEVVAHDEGAVEEEYSPGDPQSGAAFATSQKDGCNSPGSSRNPSAFGVFRSVWKRFWNAASDSLQPSVPQGHVRVSWTCRCGDRLRLQVPEHQRQAAISFAQAASGQNATTASTRTSSLSTLTSTSSGTESSDSSSTSGTTGSSSRPGSPNTIPSDLDEETGTPPEPFIPAGTKKYMLLCVNTGSTRGIAQRKLANVDVTHVNCSGQMFQRLQNAYRSLRNPWNPLLVPKTMQYVKFELLFLQKSGECVGSYETNSIPSQKEVLRQQYAFSPCPPKFNLPLPPDIFMHGFLDPGDHLGPMAVDMLPKKLWSKLRWNQNERFDIPVGWGFYIEEGINWALVFLCGAIALMGIFLPRFMRGSLGSLPPTGCPASGLPASTRYNGTPARSKLSANNGYHEPTLQQSDNPPWFTPESTAAFTIAFTVVSAILAAMAVYLSYRQLRAIHVRDKKQRSPDIPLLPIWSLHLNQHIHQPPSHYNGDGTQVSRWLIYDGSMTPALAGHLTFETRVSSFPLGDIST</sequence>
<dbReference type="Proteomes" id="UP001302126">
    <property type="component" value="Unassembled WGS sequence"/>
</dbReference>
<evidence type="ECO:0000256" key="1">
    <source>
        <dbReference type="SAM" id="MobiDB-lite"/>
    </source>
</evidence>
<evidence type="ECO:0000313" key="3">
    <source>
        <dbReference type="EMBL" id="KAK4185326.1"/>
    </source>
</evidence>
<dbReference type="EMBL" id="MU864454">
    <property type="protein sequence ID" value="KAK4185326.1"/>
    <property type="molecule type" value="Genomic_DNA"/>
</dbReference>
<organism evidence="3 4">
    <name type="scientific">Podospora australis</name>
    <dbReference type="NCBI Taxonomy" id="1536484"/>
    <lineage>
        <taxon>Eukaryota</taxon>
        <taxon>Fungi</taxon>
        <taxon>Dikarya</taxon>
        <taxon>Ascomycota</taxon>
        <taxon>Pezizomycotina</taxon>
        <taxon>Sordariomycetes</taxon>
        <taxon>Sordariomycetidae</taxon>
        <taxon>Sordariales</taxon>
        <taxon>Podosporaceae</taxon>
        <taxon>Podospora</taxon>
    </lineage>
</organism>
<feature type="region of interest" description="Disordered" evidence="1">
    <location>
        <begin position="657"/>
        <end position="724"/>
    </location>
</feature>
<accession>A0AAN6WPX5</accession>
<dbReference type="AlphaFoldDB" id="A0AAN6WPX5"/>
<proteinExistence type="predicted"/>